<dbReference type="InterPro" id="IPR046348">
    <property type="entry name" value="SIS_dom_sf"/>
</dbReference>
<dbReference type="EMBL" id="VWMK01000003">
    <property type="protein sequence ID" value="KAA3768458.1"/>
    <property type="molecule type" value="Genomic_DNA"/>
</dbReference>
<dbReference type="GO" id="GO:1901135">
    <property type="term" value="P:carbohydrate derivative metabolic process"/>
    <property type="evidence" value="ECO:0007669"/>
    <property type="project" value="InterPro"/>
</dbReference>
<dbReference type="PROSITE" id="PS51464">
    <property type="entry name" value="SIS"/>
    <property type="match status" value="1"/>
</dbReference>
<dbReference type="Gene3D" id="3.40.50.10490">
    <property type="entry name" value="Glucose-6-phosphate isomerase like protein, domain 1"/>
    <property type="match status" value="1"/>
</dbReference>
<dbReference type="InterPro" id="IPR035474">
    <property type="entry name" value="SIS_Kpsf"/>
</dbReference>
<dbReference type="PANTHER" id="PTHR38418:SF2">
    <property type="entry name" value="SUGAR ISOMERASE, KPSF_GUTQ (AFU_ORTHOLOGUE AFUA_6G08860)"/>
    <property type="match status" value="1"/>
</dbReference>
<dbReference type="Pfam" id="PF01380">
    <property type="entry name" value="SIS"/>
    <property type="match status" value="1"/>
</dbReference>
<feature type="domain" description="SIS" evidence="1">
    <location>
        <begin position="32"/>
        <end position="177"/>
    </location>
</feature>
<proteinExistence type="predicted"/>
<comment type="caution">
    <text evidence="2">The sequence shown here is derived from an EMBL/GenBank/DDBJ whole genome shotgun (WGS) entry which is preliminary data.</text>
</comment>
<dbReference type="PANTHER" id="PTHR38418">
    <property type="entry name" value="SUGAR ISOMERASE, KPSF/GUTQ (AFU_ORTHOLOGUE AFUA_6G08860)"/>
    <property type="match status" value="1"/>
</dbReference>
<dbReference type="GO" id="GO:0097367">
    <property type="term" value="F:carbohydrate derivative binding"/>
    <property type="evidence" value="ECO:0007669"/>
    <property type="project" value="InterPro"/>
</dbReference>
<name>A0A7J4XM51_9BACE</name>
<protein>
    <submittedName>
        <fullName evidence="2">SIS domain-containing protein</fullName>
    </submittedName>
</protein>
<dbReference type="InterPro" id="IPR001347">
    <property type="entry name" value="SIS_dom"/>
</dbReference>
<dbReference type="GeneID" id="93115148"/>
<gene>
    <name evidence="2" type="ORF">F3F73_03910</name>
</gene>
<evidence type="ECO:0000259" key="1">
    <source>
        <dbReference type="PROSITE" id="PS51464"/>
    </source>
</evidence>
<dbReference type="Proteomes" id="UP000422221">
    <property type="component" value="Unassembled WGS sequence"/>
</dbReference>
<sequence length="201" mass="21814">MIESIKDLLQKEAQAVLNIPITDAYEKAVNLIIEQIHIKKGKLVTSGMGKAGQIAMNIATTFCSTGIPSVFLHPSEAQHGDLGILQENDLLLLISNSGKTREIVELTQLAHNLNPNLKFIVITGNPDSPLADESDVCLSTGKPAEVCTLGMTPTTSTTVMTVIGDILVVQTMQKTQFTIEEYSKRHHGGYLGEKSRELCVK</sequence>
<evidence type="ECO:0000313" key="3">
    <source>
        <dbReference type="Proteomes" id="UP000422221"/>
    </source>
</evidence>
<evidence type="ECO:0000313" key="2">
    <source>
        <dbReference type="EMBL" id="KAA3768458.1"/>
    </source>
</evidence>
<dbReference type="AlphaFoldDB" id="A0A7J4XM51"/>
<dbReference type="SUPFAM" id="SSF53697">
    <property type="entry name" value="SIS domain"/>
    <property type="match status" value="1"/>
</dbReference>
<dbReference type="RefSeq" id="WP_005927732.1">
    <property type="nucleotide sequence ID" value="NZ_CABKSE010000001.1"/>
</dbReference>
<reference evidence="2 3" key="1">
    <citation type="journal article" date="2019" name="Nat. Med.">
        <title>A library of human gut bacterial isolates paired with longitudinal multiomics data enables mechanistic microbiome research.</title>
        <authorList>
            <person name="Poyet M."/>
            <person name="Groussin M."/>
            <person name="Gibbons S.M."/>
            <person name="Avila-Pacheco J."/>
            <person name="Jiang X."/>
            <person name="Kearney S.M."/>
            <person name="Perrotta A.R."/>
            <person name="Berdy B."/>
            <person name="Zhao S."/>
            <person name="Lieberman T.D."/>
            <person name="Swanson P.K."/>
            <person name="Smith M."/>
            <person name="Roesemann S."/>
            <person name="Alexander J.E."/>
            <person name="Rich S.A."/>
            <person name="Livny J."/>
            <person name="Vlamakis H."/>
            <person name="Clish C."/>
            <person name="Bullock K."/>
            <person name="Deik A."/>
            <person name="Scott J."/>
            <person name="Pierce K.A."/>
            <person name="Xavier R.J."/>
            <person name="Alm E.J."/>
        </authorList>
    </citation>
    <scope>NUCLEOTIDE SEQUENCE [LARGE SCALE GENOMIC DNA]</scope>
    <source>
        <strain evidence="2 3">BIOML-A10</strain>
    </source>
</reference>
<dbReference type="CDD" id="cd05014">
    <property type="entry name" value="SIS_Kpsf"/>
    <property type="match status" value="1"/>
</dbReference>
<organism evidence="2 3">
    <name type="scientific">Bacteroides salyersiae</name>
    <dbReference type="NCBI Taxonomy" id="291644"/>
    <lineage>
        <taxon>Bacteria</taxon>
        <taxon>Pseudomonadati</taxon>
        <taxon>Bacteroidota</taxon>
        <taxon>Bacteroidia</taxon>
        <taxon>Bacteroidales</taxon>
        <taxon>Bacteroidaceae</taxon>
        <taxon>Bacteroides</taxon>
    </lineage>
</organism>
<accession>A0A7J4XM51</accession>